<sequence length="98" mass="11306">MAGSYLAKNTLFVHDFLMEWANYTSNQLFNQKKAYHQDDQGPLHQVLINRYVSSASNRNICEQVYNSTIDYPKYLNEYVVCARHILGISTRTLATPSN</sequence>
<dbReference type="PANTHER" id="PTHR31562">
    <property type="entry name" value="PROTEIN CBG18972"/>
    <property type="match status" value="1"/>
</dbReference>
<keyword evidence="1" id="KW-1185">Reference proteome</keyword>
<evidence type="ECO:0000313" key="1">
    <source>
        <dbReference type="Proteomes" id="UP000887574"/>
    </source>
</evidence>
<accession>A0A915D0C1</accession>
<proteinExistence type="predicted"/>
<dbReference type="InterPro" id="IPR004988">
    <property type="entry name" value="DUF273"/>
</dbReference>
<dbReference type="WBParaSite" id="jg14195">
    <property type="protein sequence ID" value="jg14195"/>
    <property type="gene ID" value="jg14195"/>
</dbReference>
<evidence type="ECO:0000313" key="2">
    <source>
        <dbReference type="WBParaSite" id="jg14195"/>
    </source>
</evidence>
<dbReference type="PANTHER" id="PTHR31562:SF2">
    <property type="entry name" value="NUCLEOTIDE-DIPHOSPHO-SUGAR TRANSFERASE"/>
    <property type="match status" value="1"/>
</dbReference>
<dbReference type="Pfam" id="PF03314">
    <property type="entry name" value="DUF273"/>
    <property type="match status" value="1"/>
</dbReference>
<dbReference type="Proteomes" id="UP000887574">
    <property type="component" value="Unplaced"/>
</dbReference>
<name>A0A915D0C1_9BILA</name>
<organism evidence="1 2">
    <name type="scientific">Ditylenchus dipsaci</name>
    <dbReference type="NCBI Taxonomy" id="166011"/>
    <lineage>
        <taxon>Eukaryota</taxon>
        <taxon>Metazoa</taxon>
        <taxon>Ecdysozoa</taxon>
        <taxon>Nematoda</taxon>
        <taxon>Chromadorea</taxon>
        <taxon>Rhabditida</taxon>
        <taxon>Tylenchina</taxon>
        <taxon>Tylenchomorpha</taxon>
        <taxon>Sphaerularioidea</taxon>
        <taxon>Anguinidae</taxon>
        <taxon>Anguininae</taxon>
        <taxon>Ditylenchus</taxon>
    </lineage>
</organism>
<dbReference type="AlphaFoldDB" id="A0A915D0C1"/>
<protein>
    <submittedName>
        <fullName evidence="2">Uncharacterized protein</fullName>
    </submittedName>
</protein>
<reference evidence="2" key="1">
    <citation type="submission" date="2022-11" db="UniProtKB">
        <authorList>
            <consortium name="WormBaseParasite"/>
        </authorList>
    </citation>
    <scope>IDENTIFICATION</scope>
</reference>